<gene>
    <name evidence="3" type="ORF">ACFL2Z_00305</name>
</gene>
<dbReference type="Proteomes" id="UP001594288">
    <property type="component" value="Unassembled WGS sequence"/>
</dbReference>
<dbReference type="SMART" id="SM00834">
    <property type="entry name" value="CxxC_CXXC_SSSS"/>
    <property type="match status" value="1"/>
</dbReference>
<evidence type="ECO:0000256" key="1">
    <source>
        <dbReference type="SAM" id="MobiDB-lite"/>
    </source>
</evidence>
<dbReference type="PANTHER" id="PTHR34404:SF2">
    <property type="entry name" value="CONSERVED SERINE RICH PROTEIN"/>
    <property type="match status" value="1"/>
</dbReference>
<accession>A0ABV6YMS3</accession>
<feature type="domain" description="Putative regulatory protein FmdB zinc ribbon" evidence="2">
    <location>
        <begin position="11"/>
        <end position="50"/>
    </location>
</feature>
<evidence type="ECO:0000259" key="2">
    <source>
        <dbReference type="SMART" id="SM00834"/>
    </source>
</evidence>
<reference evidence="3 4" key="1">
    <citation type="submission" date="2024-09" db="EMBL/GenBank/DDBJ databases">
        <authorList>
            <person name="D'Angelo T."/>
        </authorList>
    </citation>
    <scope>NUCLEOTIDE SEQUENCE [LARGE SCALE GENOMIC DNA]</scope>
    <source>
        <strain evidence="3">SAG AM-311-F02</strain>
    </source>
</reference>
<name>A0ABV6YMS3_UNCEI</name>
<sequence length="115" mass="12844">MIEAKEVREVPTYDYRCTKCGDEFDVEQSILDKPLARCRKCRGKLEKMLPKSLNLIFKGSGFYITDYKKPETKGKKSTPRLPGESSAESSSKESSPEKSTEKKSAEKEPGGEGTT</sequence>
<dbReference type="EMBL" id="JBHPEI010000003">
    <property type="protein sequence ID" value="MFC1799341.1"/>
    <property type="molecule type" value="Genomic_DNA"/>
</dbReference>
<protein>
    <submittedName>
        <fullName evidence="3">FmdB family zinc ribbon protein</fullName>
    </submittedName>
</protein>
<proteinExistence type="predicted"/>
<organism evidence="3 4">
    <name type="scientific">Eiseniibacteriota bacterium</name>
    <dbReference type="NCBI Taxonomy" id="2212470"/>
    <lineage>
        <taxon>Bacteria</taxon>
        <taxon>Candidatus Eiseniibacteriota</taxon>
    </lineage>
</organism>
<dbReference type="PANTHER" id="PTHR34404">
    <property type="entry name" value="REGULATORY PROTEIN, FMDB FAMILY"/>
    <property type="match status" value="1"/>
</dbReference>
<keyword evidence="4" id="KW-1185">Reference proteome</keyword>
<dbReference type="InterPro" id="IPR013429">
    <property type="entry name" value="Regulatory_FmdB_Zinc_ribbon"/>
</dbReference>
<dbReference type="NCBIfam" id="TIGR02605">
    <property type="entry name" value="CxxC_CxxC_SSSS"/>
    <property type="match status" value="1"/>
</dbReference>
<evidence type="ECO:0000313" key="4">
    <source>
        <dbReference type="Proteomes" id="UP001594288"/>
    </source>
</evidence>
<feature type="compositionally biased region" description="Basic and acidic residues" evidence="1">
    <location>
        <begin position="90"/>
        <end position="115"/>
    </location>
</feature>
<comment type="caution">
    <text evidence="3">The sequence shown here is derived from an EMBL/GenBank/DDBJ whole genome shotgun (WGS) entry which is preliminary data.</text>
</comment>
<feature type="region of interest" description="Disordered" evidence="1">
    <location>
        <begin position="66"/>
        <end position="115"/>
    </location>
</feature>
<dbReference type="Pfam" id="PF09723">
    <property type="entry name" value="Zn_ribbon_8"/>
    <property type="match status" value="1"/>
</dbReference>
<evidence type="ECO:0000313" key="3">
    <source>
        <dbReference type="EMBL" id="MFC1799341.1"/>
    </source>
</evidence>